<name>A0A7U4J9N7_9SPHN</name>
<dbReference type="KEGG" id="sphi:TS85_15050"/>
<dbReference type="Proteomes" id="UP000032300">
    <property type="component" value="Chromosome"/>
</dbReference>
<accession>A0A7U4J9N7</accession>
<sequence>MGLLGAGAVIGAAPAAALVGKGRKLDFAAPEDRFLAYIRMRGSLDERLVVSYISGSYFGVVGSEVTPLWDVIGVTFTRWKRRADGGFDAVTGEIAHFLDPKTGEAPGQFLIPYTGKTVTDPRTNLPPNRIIVTPTLHMEVPRMMPGAVMDHDIRTPEVRGDDVWFTEVSRVTFPAPGGGEPFRYSEAITMHAHLSDLEKPDLPRVPCEANFTNVVAWRPWMQMGDHPGHLMAIGSGRFGVTMDLLPDRWTRATREKWPNVLENPGALLDPVWKTL</sequence>
<evidence type="ECO:0000313" key="2">
    <source>
        <dbReference type="Proteomes" id="UP000032300"/>
    </source>
</evidence>
<dbReference type="EMBL" id="CP010836">
    <property type="protein sequence ID" value="AJP72812.1"/>
    <property type="molecule type" value="Genomic_DNA"/>
</dbReference>
<reference evidence="1 2" key="1">
    <citation type="journal article" date="2015" name="Int. J. Syst. Evol. Microbiol.">
        <title>Sphingomonas hengshuiensis sp. nov., isolated from lake wetland.</title>
        <authorList>
            <person name="Wei S."/>
            <person name="Wang T."/>
            <person name="Liu H."/>
            <person name="Zhang C."/>
            <person name="Guo J."/>
            <person name="Wang Q."/>
            <person name="Liang K."/>
            <person name="Zhang Z."/>
        </authorList>
    </citation>
    <scope>NUCLEOTIDE SEQUENCE [LARGE SCALE GENOMIC DNA]</scope>
    <source>
        <strain evidence="1 2">WHSC-8</strain>
    </source>
</reference>
<organism evidence="1 2">
    <name type="scientific">Sphingomonas hengshuiensis</name>
    <dbReference type="NCBI Taxonomy" id="1609977"/>
    <lineage>
        <taxon>Bacteria</taxon>
        <taxon>Pseudomonadati</taxon>
        <taxon>Pseudomonadota</taxon>
        <taxon>Alphaproteobacteria</taxon>
        <taxon>Sphingomonadales</taxon>
        <taxon>Sphingomonadaceae</taxon>
        <taxon>Sphingomonas</taxon>
    </lineage>
</organism>
<dbReference type="AlphaFoldDB" id="A0A7U4J9N7"/>
<dbReference type="Pfam" id="PF08894">
    <property type="entry name" value="DUF1838"/>
    <property type="match status" value="1"/>
</dbReference>
<protein>
    <recommendedName>
        <fullName evidence="3">DUF1838 domain-containing protein</fullName>
    </recommendedName>
</protein>
<evidence type="ECO:0008006" key="3">
    <source>
        <dbReference type="Google" id="ProtNLM"/>
    </source>
</evidence>
<keyword evidence="2" id="KW-1185">Reference proteome</keyword>
<gene>
    <name evidence="1" type="ORF">TS85_15050</name>
</gene>
<proteinExistence type="predicted"/>
<reference evidence="1 2" key="2">
    <citation type="submission" date="2015-02" db="EMBL/GenBank/DDBJ databases">
        <title>The complete genome of Sphingomonas hengshuiensis sp. WHSC-8 isolated from soil of Hengshui Lake.</title>
        <authorList>
            <person name="Wei S."/>
            <person name="Guo J."/>
            <person name="Su C."/>
            <person name="Wu R."/>
            <person name="Zhang Z."/>
            <person name="Liang K."/>
            <person name="Li H."/>
            <person name="Wang T."/>
            <person name="Liu H."/>
            <person name="Zhang C."/>
            <person name="Li Z."/>
            <person name="Wang Q."/>
            <person name="Meng J."/>
        </authorList>
    </citation>
    <scope>NUCLEOTIDE SEQUENCE [LARGE SCALE GENOMIC DNA]</scope>
    <source>
        <strain evidence="1 2">WHSC-8</strain>
    </source>
</reference>
<evidence type="ECO:0000313" key="1">
    <source>
        <dbReference type="EMBL" id="AJP72812.1"/>
    </source>
</evidence>
<dbReference type="InterPro" id="IPR014990">
    <property type="entry name" value="DUF1838"/>
</dbReference>